<organism evidence="2 3">
    <name type="scientific">Halteria grandinella</name>
    <dbReference type="NCBI Taxonomy" id="5974"/>
    <lineage>
        <taxon>Eukaryota</taxon>
        <taxon>Sar</taxon>
        <taxon>Alveolata</taxon>
        <taxon>Ciliophora</taxon>
        <taxon>Intramacronucleata</taxon>
        <taxon>Spirotrichea</taxon>
        <taxon>Stichotrichia</taxon>
        <taxon>Sporadotrichida</taxon>
        <taxon>Halteriidae</taxon>
        <taxon>Halteria</taxon>
    </lineage>
</organism>
<gene>
    <name evidence="2" type="ORF">FGO68_gene17006</name>
</gene>
<evidence type="ECO:0000256" key="1">
    <source>
        <dbReference type="SAM" id="MobiDB-lite"/>
    </source>
</evidence>
<protein>
    <submittedName>
        <fullName evidence="2">Uncharacterized protein</fullName>
    </submittedName>
</protein>
<name>A0A8J8SXU7_HALGN</name>
<sequence length="148" mass="16608">MVYSKMGTFAALSLVKVRAPVSAKTSTSTSSSTSLKASTNLPILNFSSESEASMQATETPWSQKRHVGLNGHERRHPLGKTNGWTTSEVLGSLHLRKILALPWWRPSFQNGQHSKMPRWPRLVQCLIQRFSCDWSSLLFESAWMDCVS</sequence>
<accession>A0A8J8SXU7</accession>
<reference evidence="2" key="1">
    <citation type="submission" date="2019-06" db="EMBL/GenBank/DDBJ databases">
        <authorList>
            <person name="Zheng W."/>
        </authorList>
    </citation>
    <scope>NUCLEOTIDE SEQUENCE</scope>
    <source>
        <strain evidence="2">QDHG01</strain>
    </source>
</reference>
<comment type="caution">
    <text evidence="2">The sequence shown here is derived from an EMBL/GenBank/DDBJ whole genome shotgun (WGS) entry which is preliminary data.</text>
</comment>
<evidence type="ECO:0000313" key="3">
    <source>
        <dbReference type="Proteomes" id="UP000785679"/>
    </source>
</evidence>
<dbReference type="EMBL" id="RRYP01017209">
    <property type="protein sequence ID" value="TNV74268.1"/>
    <property type="molecule type" value="Genomic_DNA"/>
</dbReference>
<feature type="compositionally biased region" description="Basic residues" evidence="1">
    <location>
        <begin position="63"/>
        <end position="78"/>
    </location>
</feature>
<keyword evidence="3" id="KW-1185">Reference proteome</keyword>
<feature type="region of interest" description="Disordered" evidence="1">
    <location>
        <begin position="55"/>
        <end position="81"/>
    </location>
</feature>
<dbReference type="AlphaFoldDB" id="A0A8J8SXU7"/>
<evidence type="ECO:0000313" key="2">
    <source>
        <dbReference type="EMBL" id="TNV74268.1"/>
    </source>
</evidence>
<proteinExistence type="predicted"/>
<dbReference type="Proteomes" id="UP000785679">
    <property type="component" value="Unassembled WGS sequence"/>
</dbReference>